<reference evidence="6 7" key="2">
    <citation type="journal article" date="2012" name="J. Bacteriol.">
        <title>Complete genome sequences of Desulfosporosinus orientis DSM765T, Desulfosporosinus youngiae DSM17734T, Desulfosporosinus meridiei DSM13257T, and Desulfosporosinus acidiphilus DSM22704T.</title>
        <authorList>
            <person name="Pester M."/>
            <person name="Brambilla E."/>
            <person name="Alazard D."/>
            <person name="Rattei T."/>
            <person name="Weinmaier T."/>
            <person name="Han J."/>
            <person name="Lucas S."/>
            <person name="Lapidus A."/>
            <person name="Cheng J.F."/>
            <person name="Goodwin L."/>
            <person name="Pitluck S."/>
            <person name="Peters L."/>
            <person name="Ovchinnikova G."/>
            <person name="Teshima H."/>
            <person name="Detter J.C."/>
            <person name="Han C.S."/>
            <person name="Tapia R."/>
            <person name="Land M.L."/>
            <person name="Hauser L."/>
            <person name="Kyrpides N.C."/>
            <person name="Ivanova N.N."/>
            <person name="Pagani I."/>
            <person name="Huntmann M."/>
            <person name="Wei C.L."/>
            <person name="Davenport K.W."/>
            <person name="Daligault H."/>
            <person name="Chain P.S."/>
            <person name="Chen A."/>
            <person name="Mavromatis K."/>
            <person name="Markowitz V."/>
            <person name="Szeto E."/>
            <person name="Mikhailova N."/>
            <person name="Pati A."/>
            <person name="Wagner M."/>
            <person name="Woyke T."/>
            <person name="Ollivier B."/>
            <person name="Klenk H.P."/>
            <person name="Spring S."/>
            <person name="Loy A."/>
        </authorList>
    </citation>
    <scope>NUCLEOTIDE SEQUENCE [LARGE SCALE GENOMIC DNA]</scope>
    <source>
        <strain evidence="7">ATCC 19365 / DSM 765 / NCIMB 8382 / VKM B-1628</strain>
    </source>
</reference>
<dbReference type="RefSeq" id="WP_014184274.1">
    <property type="nucleotide sequence ID" value="NC_016584.1"/>
</dbReference>
<dbReference type="InterPro" id="IPR009057">
    <property type="entry name" value="Homeodomain-like_sf"/>
</dbReference>
<dbReference type="Gene3D" id="1.10.357.10">
    <property type="entry name" value="Tetracycline Repressor, domain 2"/>
    <property type="match status" value="1"/>
</dbReference>
<dbReference type="OrthoDB" id="268339at2"/>
<feature type="DNA-binding region" description="H-T-H motif" evidence="4">
    <location>
        <begin position="38"/>
        <end position="57"/>
    </location>
</feature>
<reference evidence="7" key="1">
    <citation type="submission" date="2011-11" db="EMBL/GenBank/DDBJ databases">
        <title>Complete sequence of Desulfosporosinus orientis DSM 765.</title>
        <authorList>
            <person name="Lucas S."/>
            <person name="Han J."/>
            <person name="Lapidus A."/>
            <person name="Cheng J.-F."/>
            <person name="Goodwin L."/>
            <person name="Pitluck S."/>
            <person name="Peters L."/>
            <person name="Ovchinnikova G."/>
            <person name="Teshima H."/>
            <person name="Detter J.C."/>
            <person name="Han C."/>
            <person name="Tapia R."/>
            <person name="Land M."/>
            <person name="Hauser L."/>
            <person name="Kyrpides N."/>
            <person name="Ivanova N."/>
            <person name="Pagani I."/>
            <person name="Pester M."/>
            <person name="Spring S."/>
            <person name="Ollivier B."/>
            <person name="Rattei T."/>
            <person name="Klenk H.-P."/>
            <person name="Wagner M."/>
            <person name="Loy A."/>
            <person name="Woyke T."/>
        </authorList>
    </citation>
    <scope>NUCLEOTIDE SEQUENCE [LARGE SCALE GENOMIC DNA]</scope>
    <source>
        <strain evidence="7">ATCC 19365 / DSM 765 / NCIMB 8382 / VKM B-1628</strain>
    </source>
</reference>
<evidence type="ECO:0000259" key="5">
    <source>
        <dbReference type="PROSITE" id="PS50977"/>
    </source>
</evidence>
<dbReference type="SUPFAM" id="SSF46689">
    <property type="entry name" value="Homeodomain-like"/>
    <property type="match status" value="1"/>
</dbReference>
<accession>G7W8N0</accession>
<evidence type="ECO:0000256" key="2">
    <source>
        <dbReference type="ARBA" id="ARBA00023125"/>
    </source>
</evidence>
<dbReference type="InterPro" id="IPR050109">
    <property type="entry name" value="HTH-type_TetR-like_transc_reg"/>
</dbReference>
<dbReference type="SUPFAM" id="SSF48498">
    <property type="entry name" value="Tetracyclin repressor-like, C-terminal domain"/>
    <property type="match status" value="1"/>
</dbReference>
<feature type="domain" description="HTH tetR-type" evidence="5">
    <location>
        <begin position="15"/>
        <end position="75"/>
    </location>
</feature>
<dbReference type="Proteomes" id="UP000006346">
    <property type="component" value="Chromosome"/>
</dbReference>
<dbReference type="Pfam" id="PF00440">
    <property type="entry name" value="TetR_N"/>
    <property type="match status" value="1"/>
</dbReference>
<dbReference type="eggNOG" id="COG1309">
    <property type="taxonomic scope" value="Bacteria"/>
</dbReference>
<keyword evidence="7" id="KW-1185">Reference proteome</keyword>
<dbReference type="PANTHER" id="PTHR30055">
    <property type="entry name" value="HTH-TYPE TRANSCRIPTIONAL REGULATOR RUTR"/>
    <property type="match status" value="1"/>
</dbReference>
<dbReference type="GO" id="GO:0000976">
    <property type="term" value="F:transcription cis-regulatory region binding"/>
    <property type="evidence" value="ECO:0007669"/>
    <property type="project" value="TreeGrafter"/>
</dbReference>
<dbReference type="InterPro" id="IPR036271">
    <property type="entry name" value="Tet_transcr_reg_TetR-rel_C_sf"/>
</dbReference>
<dbReference type="PRINTS" id="PR00455">
    <property type="entry name" value="HTHTETR"/>
</dbReference>
<dbReference type="InterPro" id="IPR001647">
    <property type="entry name" value="HTH_TetR"/>
</dbReference>
<protein>
    <submittedName>
        <fullName evidence="6">Transcriptional regulator</fullName>
    </submittedName>
</protein>
<dbReference type="PANTHER" id="PTHR30055:SF234">
    <property type="entry name" value="HTH-TYPE TRANSCRIPTIONAL REGULATOR BETI"/>
    <property type="match status" value="1"/>
</dbReference>
<dbReference type="GO" id="GO:0003700">
    <property type="term" value="F:DNA-binding transcription factor activity"/>
    <property type="evidence" value="ECO:0007669"/>
    <property type="project" value="TreeGrafter"/>
</dbReference>
<evidence type="ECO:0000313" key="7">
    <source>
        <dbReference type="Proteomes" id="UP000006346"/>
    </source>
</evidence>
<dbReference type="PROSITE" id="PS50977">
    <property type="entry name" value="HTH_TETR_2"/>
    <property type="match status" value="1"/>
</dbReference>
<evidence type="ECO:0000256" key="1">
    <source>
        <dbReference type="ARBA" id="ARBA00023015"/>
    </source>
</evidence>
<dbReference type="EMBL" id="CP003108">
    <property type="protein sequence ID" value="AET67457.1"/>
    <property type="molecule type" value="Genomic_DNA"/>
</dbReference>
<evidence type="ECO:0000256" key="3">
    <source>
        <dbReference type="ARBA" id="ARBA00023163"/>
    </source>
</evidence>
<dbReference type="PATRIC" id="fig|768706.3.peg.1836"/>
<keyword evidence="1" id="KW-0805">Transcription regulation</keyword>
<dbReference type="HOGENOM" id="CLU_069356_12_2_9"/>
<gene>
    <name evidence="6" type="ordered locus">Desor_1822</name>
</gene>
<sequence length="202" mass="23260">MGDAKIPNRMEKKKKQTRIKIIEVAMSLFEKQGFSQTTMEQIADVADVAKGTLYNHFSCKEAIVSAYVQTVNNQTIPVLKDLLSDLPNTRSRLLKVLLQVFDWGKLNRELVMIYFSFRMQNLVKGLPEPGERSGFAEILAMIFRQGQLDGELREGVSAEYLANYFNMIYFRILIEWLSLPDKYPLQEQLATNIDLFLNGVKR</sequence>
<dbReference type="AlphaFoldDB" id="G7W8N0"/>
<evidence type="ECO:0000313" key="6">
    <source>
        <dbReference type="EMBL" id="AET67457.1"/>
    </source>
</evidence>
<proteinExistence type="predicted"/>
<dbReference type="KEGG" id="dor:Desor_1822"/>
<name>G7W8N0_DESOD</name>
<keyword evidence="3" id="KW-0804">Transcription</keyword>
<organism evidence="6 7">
    <name type="scientific">Desulfosporosinus orientis (strain ATCC 19365 / DSM 765 / NCIMB 8382 / VKM B-1628 / Singapore I)</name>
    <name type="common">Desulfotomaculum orientis</name>
    <dbReference type="NCBI Taxonomy" id="768706"/>
    <lineage>
        <taxon>Bacteria</taxon>
        <taxon>Bacillati</taxon>
        <taxon>Bacillota</taxon>
        <taxon>Clostridia</taxon>
        <taxon>Eubacteriales</taxon>
        <taxon>Desulfitobacteriaceae</taxon>
        <taxon>Desulfosporosinus</taxon>
    </lineage>
</organism>
<keyword evidence="2 4" id="KW-0238">DNA-binding</keyword>
<evidence type="ECO:0000256" key="4">
    <source>
        <dbReference type="PROSITE-ProRule" id="PRU00335"/>
    </source>
</evidence>
<dbReference type="STRING" id="768706.Desor_1822"/>